<evidence type="ECO:0000256" key="2">
    <source>
        <dbReference type="ARBA" id="ARBA00012438"/>
    </source>
</evidence>
<dbReference type="SMART" id="SM00388">
    <property type="entry name" value="HisKA"/>
    <property type="match status" value="1"/>
</dbReference>
<feature type="compositionally biased region" description="Low complexity" evidence="7">
    <location>
        <begin position="1004"/>
        <end position="1014"/>
    </location>
</feature>
<dbReference type="CDD" id="cd00082">
    <property type="entry name" value="HisKA"/>
    <property type="match status" value="1"/>
</dbReference>
<protein>
    <recommendedName>
        <fullName evidence="2">histidine kinase</fullName>
        <ecNumber evidence="2">2.7.13.3</ecNumber>
    </recommendedName>
</protein>
<dbReference type="SMART" id="SM00387">
    <property type="entry name" value="HATPase_c"/>
    <property type="match status" value="1"/>
</dbReference>
<dbReference type="Pfam" id="PF02518">
    <property type="entry name" value="HATPase_c"/>
    <property type="match status" value="1"/>
</dbReference>
<dbReference type="Gene3D" id="1.10.287.130">
    <property type="match status" value="1"/>
</dbReference>
<accession>A0A5A8DEM5</accession>
<evidence type="ECO:0000313" key="11">
    <source>
        <dbReference type="EMBL" id="KAA0163822.1"/>
    </source>
</evidence>
<dbReference type="InterPro" id="IPR011006">
    <property type="entry name" value="CheY-like_superfamily"/>
</dbReference>
<dbReference type="InterPro" id="IPR001789">
    <property type="entry name" value="Sig_transdc_resp-reg_receiver"/>
</dbReference>
<feature type="transmembrane region" description="Helical" evidence="8">
    <location>
        <begin position="185"/>
        <end position="211"/>
    </location>
</feature>
<evidence type="ECO:0000256" key="1">
    <source>
        <dbReference type="ARBA" id="ARBA00000085"/>
    </source>
</evidence>
<feature type="compositionally biased region" description="Low complexity" evidence="7">
    <location>
        <begin position="975"/>
        <end position="994"/>
    </location>
</feature>
<keyword evidence="8" id="KW-0812">Transmembrane</keyword>
<dbReference type="SUPFAM" id="SSF52172">
    <property type="entry name" value="CheY-like"/>
    <property type="match status" value="1"/>
</dbReference>
<organism evidence="11 12">
    <name type="scientific">Cafeteria roenbergensis</name>
    <name type="common">Marine flagellate</name>
    <dbReference type="NCBI Taxonomy" id="33653"/>
    <lineage>
        <taxon>Eukaryota</taxon>
        <taxon>Sar</taxon>
        <taxon>Stramenopiles</taxon>
        <taxon>Bigyra</taxon>
        <taxon>Opalozoa</taxon>
        <taxon>Bicosoecida</taxon>
        <taxon>Cafeteriaceae</taxon>
        <taxon>Cafeteria</taxon>
    </lineage>
</organism>
<feature type="region of interest" description="Disordered" evidence="7">
    <location>
        <begin position="770"/>
        <end position="800"/>
    </location>
</feature>
<comment type="caution">
    <text evidence="11">The sequence shown here is derived from an EMBL/GenBank/DDBJ whole genome shotgun (WGS) entry which is preliminary data.</text>
</comment>
<keyword evidence="8" id="KW-0472">Membrane</keyword>
<dbReference type="Gene3D" id="3.40.50.2300">
    <property type="match status" value="1"/>
</dbReference>
<dbReference type="PRINTS" id="PR00344">
    <property type="entry name" value="BCTRLSENSOR"/>
</dbReference>
<dbReference type="InterPro" id="IPR003661">
    <property type="entry name" value="HisK_dim/P_dom"/>
</dbReference>
<feature type="modified residue" description="4-aspartylphosphate" evidence="6">
    <location>
        <position position="1023"/>
    </location>
</feature>
<dbReference type="Proteomes" id="UP000325113">
    <property type="component" value="Unassembled WGS sequence"/>
</dbReference>
<evidence type="ECO:0000259" key="9">
    <source>
        <dbReference type="PROSITE" id="PS50109"/>
    </source>
</evidence>
<dbReference type="Gene3D" id="3.30.565.10">
    <property type="entry name" value="Histidine kinase-like ATPase, C-terminal domain"/>
    <property type="match status" value="1"/>
</dbReference>
<dbReference type="InterPro" id="IPR003594">
    <property type="entry name" value="HATPase_dom"/>
</dbReference>
<feature type="transmembrane region" description="Helical" evidence="8">
    <location>
        <begin position="117"/>
        <end position="142"/>
    </location>
</feature>
<dbReference type="GO" id="GO:0000155">
    <property type="term" value="F:phosphorelay sensor kinase activity"/>
    <property type="evidence" value="ECO:0007669"/>
    <property type="project" value="InterPro"/>
</dbReference>
<feature type="region of interest" description="Disordered" evidence="7">
    <location>
        <begin position="17"/>
        <end position="55"/>
    </location>
</feature>
<feature type="transmembrane region" description="Helical" evidence="8">
    <location>
        <begin position="270"/>
        <end position="291"/>
    </location>
</feature>
<proteinExistence type="predicted"/>
<evidence type="ECO:0000256" key="6">
    <source>
        <dbReference type="PROSITE-ProRule" id="PRU00169"/>
    </source>
</evidence>
<feature type="region of interest" description="Disordered" evidence="7">
    <location>
        <begin position="637"/>
        <end position="659"/>
    </location>
</feature>
<evidence type="ECO:0000256" key="8">
    <source>
        <dbReference type="SAM" id="Phobius"/>
    </source>
</evidence>
<evidence type="ECO:0000259" key="10">
    <source>
        <dbReference type="PROSITE" id="PS50110"/>
    </source>
</evidence>
<dbReference type="CDD" id="cd00075">
    <property type="entry name" value="HATPase"/>
    <property type="match status" value="1"/>
</dbReference>
<keyword evidence="8" id="KW-1133">Transmembrane helix</keyword>
<dbReference type="InterPro" id="IPR036890">
    <property type="entry name" value="HATPase_C_sf"/>
</dbReference>
<dbReference type="PROSITE" id="PS50110">
    <property type="entry name" value="RESPONSE_REGULATORY"/>
    <property type="match status" value="1"/>
</dbReference>
<feature type="compositionally biased region" description="Polar residues" evidence="7">
    <location>
        <begin position="783"/>
        <end position="794"/>
    </location>
</feature>
<comment type="catalytic activity">
    <reaction evidence="1">
        <text>ATP + protein L-histidine = ADP + protein N-phospho-L-histidine.</text>
        <dbReference type="EC" id="2.7.13.3"/>
    </reaction>
</comment>
<dbReference type="InterPro" id="IPR005467">
    <property type="entry name" value="His_kinase_dom"/>
</dbReference>
<keyword evidence="5" id="KW-0418">Kinase</keyword>
<evidence type="ECO:0000256" key="7">
    <source>
        <dbReference type="SAM" id="MobiDB-lite"/>
    </source>
</evidence>
<feature type="transmembrane region" description="Helical" evidence="8">
    <location>
        <begin position="232"/>
        <end position="250"/>
    </location>
</feature>
<name>A0A5A8DEM5_CAFRO</name>
<feature type="region of interest" description="Disordered" evidence="7">
    <location>
        <begin position="967"/>
        <end position="1014"/>
    </location>
</feature>
<dbReference type="PANTHER" id="PTHR43047">
    <property type="entry name" value="TWO-COMPONENT HISTIDINE PROTEIN KINASE"/>
    <property type="match status" value="1"/>
</dbReference>
<sequence>MASTSLMPANRSMFSLPAAGSRDPIRHLPPGWQVSSLSPSKSSQEQEAAPKPERPTCRCEALWATGLFSAWVVASFGAAKPLVELVNPEVGRYLNSHALQASLAEAGVDSPVAFLTYLGGAAMTSIATLATAVIVALVATLWGAFGRRQREGATVIFFACMLAGLYQILQFSFSTPTPLSRMALFTGNCVMVTAGAKASAAAGVLMLSMVVHVPSRDSDEVPAFLSGWWLGFYRVAEVWGPAVWMLLAALDTVSIAFDWNSTPLASARNVAELLVLLVLMAGGLVGDLAALPMCFRPAKRGKAEAEDPSCCKGVPGSCLLRGTRAVIFGGAMTVVMLPIVFVGYHLDASVPCSPELLGVGVAPANATWPAGTTDLPGGMALAHATAATTANMWYASATATGAAAVLFVVTTQSFIAHQRAKDASQAAARLRSALRYISHEARSPLGGAILSLSLISDAIDESNAAESKALLGDLHVSLEAAKRHLDDLLLFEKVTSKQGGGESGGAGGGAFGWDGFGPPTLRRQTSAFRGACQAEGIHIAVTASGGRMDVAGTLAGWPLVPRGTSSVTGASAGAAGPGPGRSSSTGSDRGRARAATPDLTMREPVAHRADEAAAGWEVYANWQRLDAIVQNAVSNSVKHAPGGAQRPHRPGAASRHPASTVWRRSAFTSHAAPAPAVEPIEAKVLVIEVLDNGKGIPAEMLRPGRLFRPFQQLRMGDSALRMTSSGLGLSIVKSVVVDQMGGDVGLASREGEGTLFFARVPVWARRCGGDGEGGGGCDERDGNTAQVDSGSGAQDSADGVLTGDSAGRIATMTSSTAFFDAPSAAVVGLSSDAEATTPSHARAAIAMTPPEAPGPGPRSGLAASTDVTGSKSLLAKRVRGRQSGGAAVTPGSQSREDRQGRRERRLAKRSGERRAGNDGAPPLPLAWVVDDERVNRTLMARVIRKWGFEVLEFGDGAELVEAVEGVLAGPPPGESPAGGRAGCADSADAASGPALPSPPPPSPSTSSLPRSGGRRWPAFVTLDAQMPRMGGSDAMAALAAIRSRLESAGATADAAGLAGVRVIGVTGQAVEEDRDRLSAMGACCVLTKPVAPRELARVVAAEVASVSLPATAFGHL</sequence>
<feature type="region of interest" description="Disordered" evidence="7">
    <location>
        <begin position="566"/>
        <end position="597"/>
    </location>
</feature>
<dbReference type="EMBL" id="VLTM01000020">
    <property type="protein sequence ID" value="KAA0163822.1"/>
    <property type="molecule type" value="Genomic_DNA"/>
</dbReference>
<feature type="transmembrane region" description="Helical" evidence="8">
    <location>
        <begin position="154"/>
        <end position="173"/>
    </location>
</feature>
<feature type="transmembrane region" description="Helical" evidence="8">
    <location>
        <begin position="325"/>
        <end position="346"/>
    </location>
</feature>
<keyword evidence="4" id="KW-0808">Transferase</keyword>
<dbReference type="InterPro" id="IPR036097">
    <property type="entry name" value="HisK_dim/P_sf"/>
</dbReference>
<dbReference type="AlphaFoldDB" id="A0A5A8DEM5"/>
<keyword evidence="3 6" id="KW-0597">Phosphoprotein</keyword>
<feature type="compositionally biased region" description="Low complexity" evidence="7">
    <location>
        <begin position="566"/>
        <end position="587"/>
    </location>
</feature>
<reference evidence="11 12" key="1">
    <citation type="submission" date="2019-07" db="EMBL/GenBank/DDBJ databases">
        <title>Genomes of Cafeteria roenbergensis.</title>
        <authorList>
            <person name="Fischer M.G."/>
            <person name="Hackl T."/>
            <person name="Roman M."/>
        </authorList>
    </citation>
    <scope>NUCLEOTIDE SEQUENCE [LARGE SCALE GENOMIC DNA]</scope>
    <source>
        <strain evidence="11 12">Cflag</strain>
    </source>
</reference>
<feature type="region of interest" description="Disordered" evidence="7">
    <location>
        <begin position="846"/>
        <end position="925"/>
    </location>
</feature>
<evidence type="ECO:0000256" key="4">
    <source>
        <dbReference type="ARBA" id="ARBA00022679"/>
    </source>
</evidence>
<dbReference type="SUPFAM" id="SSF55874">
    <property type="entry name" value="ATPase domain of HSP90 chaperone/DNA topoisomerase II/histidine kinase"/>
    <property type="match status" value="1"/>
</dbReference>
<feature type="domain" description="Response regulatory" evidence="10">
    <location>
        <begin position="925"/>
        <end position="1103"/>
    </location>
</feature>
<evidence type="ECO:0000256" key="5">
    <source>
        <dbReference type="ARBA" id="ARBA00022777"/>
    </source>
</evidence>
<evidence type="ECO:0000313" key="12">
    <source>
        <dbReference type="Proteomes" id="UP000325113"/>
    </source>
</evidence>
<dbReference type="PROSITE" id="PS50109">
    <property type="entry name" value="HIS_KIN"/>
    <property type="match status" value="1"/>
</dbReference>
<dbReference type="SUPFAM" id="SSF47384">
    <property type="entry name" value="Homodimeric domain of signal transducing histidine kinase"/>
    <property type="match status" value="1"/>
</dbReference>
<dbReference type="EC" id="2.7.13.3" evidence="2"/>
<evidence type="ECO:0000256" key="3">
    <source>
        <dbReference type="ARBA" id="ARBA00022553"/>
    </source>
</evidence>
<feature type="domain" description="Histidine kinase" evidence="9">
    <location>
        <begin position="618"/>
        <end position="764"/>
    </location>
</feature>
<dbReference type="SMART" id="SM00448">
    <property type="entry name" value="REC"/>
    <property type="match status" value="1"/>
</dbReference>
<gene>
    <name evidence="11" type="ORF">FNF31_02677</name>
</gene>
<dbReference type="InterPro" id="IPR004358">
    <property type="entry name" value="Sig_transdc_His_kin-like_C"/>
</dbReference>